<keyword evidence="2" id="KW-1015">Disulfide bond</keyword>
<reference evidence="5 6" key="1">
    <citation type="submission" date="2019-06" db="EMBL/GenBank/DDBJ databases">
        <title>A chromosomal-level reference genome of Carpinus fangiana (Coryloideae, Betulaceae).</title>
        <authorList>
            <person name="Yang X."/>
            <person name="Wang Z."/>
            <person name="Zhang L."/>
            <person name="Hao G."/>
            <person name="Liu J."/>
            <person name="Yang Y."/>
        </authorList>
    </citation>
    <scope>NUCLEOTIDE SEQUENCE [LARGE SCALE GENOMIC DNA]</scope>
    <source>
        <strain evidence="5">Cfa_2016G</strain>
        <tissue evidence="5">Leaf</tissue>
    </source>
</reference>
<dbReference type="OrthoDB" id="1876592at2759"/>
<evidence type="ECO:0000256" key="3">
    <source>
        <dbReference type="SAM" id="SignalP"/>
    </source>
</evidence>
<dbReference type="CDD" id="cd01960">
    <property type="entry name" value="nsLTP1"/>
    <property type="match status" value="1"/>
</dbReference>
<dbReference type="InterPro" id="IPR016140">
    <property type="entry name" value="Bifunc_inhib/LTP/seed_store"/>
</dbReference>
<gene>
    <name evidence="5" type="ORF">FH972_000104</name>
</gene>
<dbReference type="GO" id="GO:0006869">
    <property type="term" value="P:lipid transport"/>
    <property type="evidence" value="ECO:0007669"/>
    <property type="project" value="InterPro"/>
</dbReference>
<dbReference type="GO" id="GO:0008289">
    <property type="term" value="F:lipid binding"/>
    <property type="evidence" value="ECO:0007669"/>
    <property type="project" value="InterPro"/>
</dbReference>
<evidence type="ECO:0000313" key="6">
    <source>
        <dbReference type="Proteomes" id="UP000327013"/>
    </source>
</evidence>
<dbReference type="Pfam" id="PF14368">
    <property type="entry name" value="LTP_2"/>
    <property type="match status" value="1"/>
</dbReference>
<evidence type="ECO:0000313" key="5">
    <source>
        <dbReference type="EMBL" id="KAE7995286.1"/>
    </source>
</evidence>
<dbReference type="InterPro" id="IPR000528">
    <property type="entry name" value="Plant_nsLTP"/>
</dbReference>
<dbReference type="Proteomes" id="UP000327013">
    <property type="component" value="Chromosome 1"/>
</dbReference>
<feature type="signal peptide" evidence="3">
    <location>
        <begin position="1"/>
        <end position="22"/>
    </location>
</feature>
<comment type="similarity">
    <text evidence="1">Belongs to the plant LTP family.</text>
</comment>
<protein>
    <recommendedName>
        <fullName evidence="4">Bifunctional inhibitor/plant lipid transfer protein/seed storage helical domain-containing protein</fullName>
    </recommendedName>
</protein>
<dbReference type="InterPro" id="IPR036312">
    <property type="entry name" value="Bifun_inhib/LTP/seed_sf"/>
</dbReference>
<dbReference type="EMBL" id="CM017321">
    <property type="protein sequence ID" value="KAE7995286.1"/>
    <property type="molecule type" value="Genomic_DNA"/>
</dbReference>
<dbReference type="PANTHER" id="PTHR33076">
    <property type="entry name" value="NON-SPECIFIC LIPID-TRANSFER PROTEIN 2-RELATED"/>
    <property type="match status" value="1"/>
</dbReference>
<sequence length="124" mass="13279">MEKKMMGFVVLAFGLMFSALNASGRLSNDISCTDVGCYIIDLSPCQPFLVSSGPALPTDACCQGAQTVLQQATTIEVRKSLCECFRNVAKGLGVNPEKAKQLPSLCKIQTPVPIDIDPNIHCSK</sequence>
<organism evidence="5 6">
    <name type="scientific">Carpinus fangiana</name>
    <dbReference type="NCBI Taxonomy" id="176857"/>
    <lineage>
        <taxon>Eukaryota</taxon>
        <taxon>Viridiplantae</taxon>
        <taxon>Streptophyta</taxon>
        <taxon>Embryophyta</taxon>
        <taxon>Tracheophyta</taxon>
        <taxon>Spermatophyta</taxon>
        <taxon>Magnoliopsida</taxon>
        <taxon>eudicotyledons</taxon>
        <taxon>Gunneridae</taxon>
        <taxon>Pentapetalae</taxon>
        <taxon>rosids</taxon>
        <taxon>fabids</taxon>
        <taxon>Fagales</taxon>
        <taxon>Betulaceae</taxon>
        <taxon>Carpinus</taxon>
    </lineage>
</organism>
<keyword evidence="6" id="KW-1185">Reference proteome</keyword>
<dbReference type="Gene3D" id="1.10.110.10">
    <property type="entry name" value="Plant lipid-transfer and hydrophobic proteins"/>
    <property type="match status" value="1"/>
</dbReference>
<evidence type="ECO:0000259" key="4">
    <source>
        <dbReference type="Pfam" id="PF14368"/>
    </source>
</evidence>
<proteinExistence type="inferred from homology"/>
<dbReference type="SUPFAM" id="SSF47699">
    <property type="entry name" value="Bifunctional inhibitor/lipid-transfer protein/seed storage 2S albumin"/>
    <property type="match status" value="1"/>
</dbReference>
<accession>A0A5N6Q840</accession>
<name>A0A5N6Q840_9ROSI</name>
<feature type="domain" description="Bifunctional inhibitor/plant lipid transfer protein/seed storage helical" evidence="4">
    <location>
        <begin position="21"/>
        <end position="112"/>
    </location>
</feature>
<keyword evidence="3" id="KW-0732">Signal</keyword>
<evidence type="ECO:0000256" key="2">
    <source>
        <dbReference type="ARBA" id="ARBA00023157"/>
    </source>
</evidence>
<dbReference type="PRINTS" id="PR00382">
    <property type="entry name" value="LIPIDTRNSFER"/>
</dbReference>
<evidence type="ECO:0000256" key="1">
    <source>
        <dbReference type="ARBA" id="ARBA00009748"/>
    </source>
</evidence>
<dbReference type="AlphaFoldDB" id="A0A5N6Q840"/>
<feature type="chain" id="PRO_5024421474" description="Bifunctional inhibitor/plant lipid transfer protein/seed storage helical domain-containing protein" evidence="3">
    <location>
        <begin position="23"/>
        <end position="124"/>
    </location>
</feature>